<evidence type="ECO:0000313" key="4">
    <source>
        <dbReference type="EMBL" id="MBC5731749.1"/>
    </source>
</evidence>
<dbReference type="InterPro" id="IPR051796">
    <property type="entry name" value="ISF_SsuE-like"/>
</dbReference>
<dbReference type="SUPFAM" id="SSF52218">
    <property type="entry name" value="Flavoproteins"/>
    <property type="match status" value="1"/>
</dbReference>
<reference evidence="4 5" key="1">
    <citation type="submission" date="2020-08" db="EMBL/GenBank/DDBJ databases">
        <title>Genome public.</title>
        <authorList>
            <person name="Liu C."/>
            <person name="Sun Q."/>
        </authorList>
    </citation>
    <scope>NUCLEOTIDE SEQUENCE [LARGE SCALE GENOMIC DNA]</scope>
    <source>
        <strain evidence="4 5">New-38</strain>
    </source>
</reference>
<comment type="caution">
    <text evidence="4">The sequence shown here is derived from an EMBL/GenBank/DDBJ whole genome shotgun (WGS) entry which is preliminary data.</text>
</comment>
<dbReference type="EMBL" id="JACOPR010000009">
    <property type="protein sequence ID" value="MBC5731749.1"/>
    <property type="molecule type" value="Genomic_DNA"/>
</dbReference>
<evidence type="ECO:0000256" key="2">
    <source>
        <dbReference type="ARBA" id="ARBA00022643"/>
    </source>
</evidence>
<dbReference type="RefSeq" id="WP_186964210.1">
    <property type="nucleotide sequence ID" value="NZ_JACOPR010000009.1"/>
</dbReference>
<name>A0ABR7HW76_9FIRM</name>
<dbReference type="PANTHER" id="PTHR43278:SF1">
    <property type="entry name" value="IRON-SULFUR FLAVOPROTEIN MJ1083"/>
    <property type="match status" value="1"/>
</dbReference>
<dbReference type="Gene3D" id="3.40.50.360">
    <property type="match status" value="1"/>
</dbReference>
<accession>A0ABR7HW76</accession>
<proteinExistence type="predicted"/>
<gene>
    <name evidence="4" type="ORF">H8S34_13060</name>
</gene>
<protein>
    <submittedName>
        <fullName evidence="4">Flavodoxin family protein</fullName>
    </submittedName>
</protein>
<keyword evidence="5" id="KW-1185">Reference proteome</keyword>
<feature type="domain" description="NADPH-dependent FMN reductase-like" evidence="3">
    <location>
        <begin position="3"/>
        <end position="146"/>
    </location>
</feature>
<dbReference type="Pfam" id="PF03358">
    <property type="entry name" value="FMN_red"/>
    <property type="match status" value="1"/>
</dbReference>
<evidence type="ECO:0000256" key="1">
    <source>
        <dbReference type="ARBA" id="ARBA00022630"/>
    </source>
</evidence>
<dbReference type="Proteomes" id="UP000660021">
    <property type="component" value="Unassembled WGS sequence"/>
</dbReference>
<dbReference type="PANTHER" id="PTHR43278">
    <property type="entry name" value="NAD(P)H-DEPENDENT FMN-CONTAINING OXIDOREDUCTASE YWQN-RELATED"/>
    <property type="match status" value="1"/>
</dbReference>
<evidence type="ECO:0000259" key="3">
    <source>
        <dbReference type="Pfam" id="PF03358"/>
    </source>
</evidence>
<keyword evidence="1" id="KW-0285">Flavoprotein</keyword>
<sequence length="250" mass="28418">MKKAVALLGTQRRQNTFRLLGEIGEILAKHGIALEVIELYRYDIQFCAGCDRCILNGECVWKDGAEELMERLAEADGVILASPVYLQQVSGKLKTFLDRTCRWYHRPVLTGKPMLAVASTKGSGLKKTLSYLESIAVQWGAMPAGKVGRTIFNQDRKISEREVERFVRLMEQPERYSPSLGQMIDFEVQKSMALFLGKLDRAYWEEKGWVDRPYYFPCRIHRPYALISRGIGGLIRSKMKGGGKEDPTHP</sequence>
<dbReference type="InterPro" id="IPR029039">
    <property type="entry name" value="Flavoprotein-like_sf"/>
</dbReference>
<evidence type="ECO:0000313" key="5">
    <source>
        <dbReference type="Proteomes" id="UP000660021"/>
    </source>
</evidence>
<keyword evidence="2" id="KW-0288">FMN</keyword>
<organism evidence="4 5">
    <name type="scientific">Pseudoflavonifractor hominis</name>
    <dbReference type="NCBI Taxonomy" id="2763059"/>
    <lineage>
        <taxon>Bacteria</taxon>
        <taxon>Bacillati</taxon>
        <taxon>Bacillota</taxon>
        <taxon>Clostridia</taxon>
        <taxon>Eubacteriales</taxon>
        <taxon>Oscillospiraceae</taxon>
        <taxon>Pseudoflavonifractor</taxon>
    </lineage>
</organism>
<dbReference type="InterPro" id="IPR005025">
    <property type="entry name" value="FMN_Rdtase-like_dom"/>
</dbReference>